<dbReference type="InterPro" id="IPR051034">
    <property type="entry name" value="Mito_Enoyl-ACP_Reductase"/>
</dbReference>
<sequence length="400" mass="43379">MAMMTPFQRCILLTRKYTARCFSSRRAILYSATGDPAQVLSVSKISPLPEAIPVGHVGVKFLLSPINPADLNVVQGVYPSKPEIRYDLGTPSPSFVGGNEGVGQVERVGEGVKNLSAGDWVIMAKPQSGTWVSHAYANSQDVIPIDKRIGGARAATITVNPPTARGMLTDFRSLSAGDYVIQNGANSAVGQAVIQIAAARNLRTINVVRDRPNVEELKQYLTSLGATHVITDQELTDEATRRKVKEWTGGKGIKLGLNCVGGKPTAVLAKYLGADAALVSYGAMSMAPLSLPTSLFIFKVSIHDFSLKTSEDEYREPRISLHMAIGNLAGKYETHNSEERQSMLQEITGLMLADKLKAPEHEVLCIENNMSDQRATQSLREKLLQVAAGRFGKKVLLKFD</sequence>
<evidence type="ECO:0000256" key="5">
    <source>
        <dbReference type="ARBA" id="ARBA00022857"/>
    </source>
</evidence>
<evidence type="ECO:0000259" key="13">
    <source>
        <dbReference type="SMART" id="SM00829"/>
    </source>
</evidence>
<dbReference type="InterPro" id="IPR011032">
    <property type="entry name" value="GroES-like_sf"/>
</dbReference>
<accession>A0A5N5QTN9</accession>
<evidence type="ECO:0000256" key="10">
    <source>
        <dbReference type="ARBA" id="ARBA00023160"/>
    </source>
</evidence>
<dbReference type="PANTHER" id="PTHR43981">
    <property type="entry name" value="ENOYL-[ACYL-CARRIER-PROTEIN] REDUCTASE, MITOCHONDRIAL"/>
    <property type="match status" value="1"/>
</dbReference>
<keyword evidence="7" id="KW-0560">Oxidoreductase</keyword>
<dbReference type="SUPFAM" id="SSF51735">
    <property type="entry name" value="NAD(P)-binding Rossmann-fold domains"/>
    <property type="match status" value="1"/>
</dbReference>
<organism evidence="14 15">
    <name type="scientific">Ceratobasidium theobromae</name>
    <dbReference type="NCBI Taxonomy" id="1582974"/>
    <lineage>
        <taxon>Eukaryota</taxon>
        <taxon>Fungi</taxon>
        <taxon>Dikarya</taxon>
        <taxon>Basidiomycota</taxon>
        <taxon>Agaricomycotina</taxon>
        <taxon>Agaricomycetes</taxon>
        <taxon>Cantharellales</taxon>
        <taxon>Ceratobasidiaceae</taxon>
        <taxon>Ceratobasidium</taxon>
    </lineage>
</organism>
<evidence type="ECO:0000313" key="14">
    <source>
        <dbReference type="EMBL" id="KAB5594923.1"/>
    </source>
</evidence>
<evidence type="ECO:0000313" key="15">
    <source>
        <dbReference type="Proteomes" id="UP000383932"/>
    </source>
</evidence>
<keyword evidence="8" id="KW-0443">Lipid metabolism</keyword>
<comment type="catalytic activity">
    <reaction evidence="12">
        <text>a 2,3-saturated acyl-[ACP] + NADP(+) = a (2E)-enoyl-[ACP] + NADPH + H(+)</text>
        <dbReference type="Rhea" id="RHEA:22564"/>
        <dbReference type="Rhea" id="RHEA-COMP:9925"/>
        <dbReference type="Rhea" id="RHEA-COMP:9926"/>
        <dbReference type="ChEBI" id="CHEBI:15378"/>
        <dbReference type="ChEBI" id="CHEBI:57783"/>
        <dbReference type="ChEBI" id="CHEBI:58349"/>
        <dbReference type="ChEBI" id="CHEBI:78784"/>
        <dbReference type="ChEBI" id="CHEBI:78785"/>
        <dbReference type="EC" id="1.3.1.104"/>
    </reaction>
</comment>
<dbReference type="PANTHER" id="PTHR43981:SF2">
    <property type="entry name" value="ENOYL-[ACYL-CARRIER-PROTEIN] REDUCTASE, MITOCHONDRIAL"/>
    <property type="match status" value="1"/>
</dbReference>
<keyword evidence="9" id="KW-0496">Mitochondrion</keyword>
<evidence type="ECO:0000256" key="7">
    <source>
        <dbReference type="ARBA" id="ARBA00023002"/>
    </source>
</evidence>
<dbReference type="EC" id="1.3.1.104" evidence="11"/>
<keyword evidence="10" id="KW-0275">Fatty acid biosynthesis</keyword>
<comment type="caution">
    <text evidence="14">The sequence shown here is derived from an EMBL/GenBank/DDBJ whole genome shotgun (WGS) entry which is preliminary data.</text>
</comment>
<evidence type="ECO:0000256" key="2">
    <source>
        <dbReference type="ARBA" id="ARBA00010371"/>
    </source>
</evidence>
<comment type="similarity">
    <text evidence="2">Belongs to the zinc-containing alcohol dehydrogenase family. Quinone oxidoreductase subfamily.</text>
</comment>
<dbReference type="SUPFAM" id="SSF50129">
    <property type="entry name" value="GroES-like"/>
    <property type="match status" value="1"/>
</dbReference>
<dbReference type="GO" id="GO:0005739">
    <property type="term" value="C:mitochondrion"/>
    <property type="evidence" value="ECO:0007669"/>
    <property type="project" value="UniProtKB-SubCell"/>
</dbReference>
<proteinExistence type="inferred from homology"/>
<dbReference type="Pfam" id="PF00107">
    <property type="entry name" value="ADH_zinc_N"/>
    <property type="match status" value="1"/>
</dbReference>
<evidence type="ECO:0000256" key="8">
    <source>
        <dbReference type="ARBA" id="ARBA00023098"/>
    </source>
</evidence>
<evidence type="ECO:0000256" key="3">
    <source>
        <dbReference type="ARBA" id="ARBA00022516"/>
    </source>
</evidence>
<dbReference type="InterPro" id="IPR036291">
    <property type="entry name" value="NAD(P)-bd_dom_sf"/>
</dbReference>
<gene>
    <name evidence="14" type="ORF">CTheo_1556</name>
</gene>
<dbReference type="Pfam" id="PF08240">
    <property type="entry name" value="ADH_N"/>
    <property type="match status" value="1"/>
</dbReference>
<evidence type="ECO:0000256" key="1">
    <source>
        <dbReference type="ARBA" id="ARBA00004173"/>
    </source>
</evidence>
<keyword evidence="4" id="KW-0276">Fatty acid metabolism</keyword>
<protein>
    <recommendedName>
        <fullName evidence="11">enoyl-[acyl-carrier-protein] reductase</fullName>
        <ecNumber evidence="11">1.3.1.104</ecNumber>
    </recommendedName>
</protein>
<evidence type="ECO:0000256" key="6">
    <source>
        <dbReference type="ARBA" id="ARBA00022946"/>
    </source>
</evidence>
<name>A0A5N5QTN9_9AGAM</name>
<keyword evidence="5" id="KW-0521">NADP</keyword>
<dbReference type="AlphaFoldDB" id="A0A5N5QTN9"/>
<dbReference type="GO" id="GO:0006633">
    <property type="term" value="P:fatty acid biosynthetic process"/>
    <property type="evidence" value="ECO:0007669"/>
    <property type="project" value="UniProtKB-KW"/>
</dbReference>
<reference evidence="14 15" key="1">
    <citation type="journal article" date="2019" name="Fungal Biol. Biotechnol.">
        <title>Draft genome sequence of fastidious pathogen Ceratobasidium theobromae, which causes vascular-streak dieback in Theobroma cacao.</title>
        <authorList>
            <person name="Ali S.S."/>
            <person name="Asman A."/>
            <person name="Shao J."/>
            <person name="Firmansyah A.P."/>
            <person name="Susilo A.W."/>
            <person name="Rosmana A."/>
            <person name="McMahon P."/>
            <person name="Junaid M."/>
            <person name="Guest D."/>
            <person name="Kheng T.Y."/>
            <person name="Meinhardt L.W."/>
            <person name="Bailey B.A."/>
        </authorList>
    </citation>
    <scope>NUCLEOTIDE SEQUENCE [LARGE SCALE GENOMIC DNA]</scope>
    <source>
        <strain evidence="14 15">CT2</strain>
    </source>
</reference>
<dbReference type="Proteomes" id="UP000383932">
    <property type="component" value="Unassembled WGS sequence"/>
</dbReference>
<dbReference type="SMART" id="SM00829">
    <property type="entry name" value="PKS_ER"/>
    <property type="match status" value="1"/>
</dbReference>
<dbReference type="OrthoDB" id="7482721at2759"/>
<dbReference type="EMBL" id="SSOP01000014">
    <property type="protein sequence ID" value="KAB5594923.1"/>
    <property type="molecule type" value="Genomic_DNA"/>
</dbReference>
<keyword evidence="15" id="KW-1185">Reference proteome</keyword>
<keyword evidence="3" id="KW-0444">Lipid biosynthesis</keyword>
<keyword evidence="6" id="KW-0809">Transit peptide</keyword>
<dbReference type="CDD" id="cd08290">
    <property type="entry name" value="ETR"/>
    <property type="match status" value="1"/>
</dbReference>
<dbReference type="GO" id="GO:0141148">
    <property type="term" value="F:enoyl-[acyl-carrier-protein] reductase (NADPH) activity"/>
    <property type="evidence" value="ECO:0007669"/>
    <property type="project" value="UniProtKB-EC"/>
</dbReference>
<dbReference type="InterPro" id="IPR013149">
    <property type="entry name" value="ADH-like_C"/>
</dbReference>
<dbReference type="Gene3D" id="3.90.180.10">
    <property type="entry name" value="Medium-chain alcohol dehydrogenases, catalytic domain"/>
    <property type="match status" value="1"/>
</dbReference>
<evidence type="ECO:0000256" key="4">
    <source>
        <dbReference type="ARBA" id="ARBA00022832"/>
    </source>
</evidence>
<feature type="domain" description="Enoyl reductase (ER)" evidence="13">
    <location>
        <begin position="38"/>
        <end position="396"/>
    </location>
</feature>
<evidence type="ECO:0000256" key="11">
    <source>
        <dbReference type="ARBA" id="ARBA00038963"/>
    </source>
</evidence>
<evidence type="ECO:0000256" key="12">
    <source>
        <dbReference type="ARBA" id="ARBA00048843"/>
    </source>
</evidence>
<dbReference type="InterPro" id="IPR020843">
    <property type="entry name" value="ER"/>
</dbReference>
<comment type="subcellular location">
    <subcellularLocation>
        <location evidence="1">Mitochondrion</location>
    </subcellularLocation>
</comment>
<dbReference type="Gene3D" id="3.40.50.720">
    <property type="entry name" value="NAD(P)-binding Rossmann-like Domain"/>
    <property type="match status" value="1"/>
</dbReference>
<dbReference type="InterPro" id="IPR013154">
    <property type="entry name" value="ADH-like_N"/>
</dbReference>
<evidence type="ECO:0000256" key="9">
    <source>
        <dbReference type="ARBA" id="ARBA00023128"/>
    </source>
</evidence>